<keyword evidence="5 9" id="KW-0808">Transferase</keyword>
<reference evidence="11 12" key="1">
    <citation type="submission" date="2022-01" db="EMBL/GenBank/DDBJ databases">
        <title>Novel bile acid biosynthetic pathways are enriched in the microbiome of centenarians.</title>
        <authorList>
            <person name="Sato Y."/>
            <person name="Atarashi K."/>
            <person name="Plichta R.D."/>
            <person name="Arai Y."/>
            <person name="Sasajima S."/>
            <person name="Kearney M.S."/>
            <person name="Suda W."/>
            <person name="Takeshita K."/>
            <person name="Sasaki T."/>
            <person name="Okamoto S."/>
            <person name="Skelly N.A."/>
            <person name="Okamura Y."/>
            <person name="Vlamakis H."/>
            <person name="Li Y."/>
            <person name="Tanoue T."/>
            <person name="Takei H."/>
            <person name="Nittono H."/>
            <person name="Narushima S."/>
            <person name="Irie J."/>
            <person name="Itoh H."/>
            <person name="Moriya K."/>
            <person name="Sugiura Y."/>
            <person name="Suematsu M."/>
            <person name="Moritoki N."/>
            <person name="Shibata S."/>
            <person name="Littman R.D."/>
            <person name="Fischbach A.M."/>
            <person name="Uwamino Y."/>
            <person name="Inoue T."/>
            <person name="Honda A."/>
            <person name="Hattori M."/>
            <person name="Murai T."/>
            <person name="Xavier J.R."/>
            <person name="Hirose N."/>
            <person name="Honda K."/>
        </authorList>
    </citation>
    <scope>NUCLEOTIDE SEQUENCE [LARGE SCALE GENOMIC DNA]</scope>
    <source>
        <strain evidence="11 12">CE91-St30</strain>
    </source>
</reference>
<dbReference type="EC" id="2.5.1.47" evidence="3 9"/>
<keyword evidence="4 9" id="KW-0028">Amino-acid biosynthesis</keyword>
<gene>
    <name evidence="11" type="ORF">CE91St30_29640</name>
</gene>
<evidence type="ECO:0000256" key="8">
    <source>
        <dbReference type="ARBA" id="ARBA00047931"/>
    </source>
</evidence>
<dbReference type="EMBL" id="AP025564">
    <property type="protein sequence ID" value="BDE97631.1"/>
    <property type="molecule type" value="Genomic_DNA"/>
</dbReference>
<dbReference type="CDD" id="cd01561">
    <property type="entry name" value="CBS_like"/>
    <property type="match status" value="1"/>
</dbReference>
<dbReference type="Gene3D" id="3.40.50.1100">
    <property type="match status" value="2"/>
</dbReference>
<dbReference type="InterPro" id="IPR036052">
    <property type="entry name" value="TrpB-like_PALP_sf"/>
</dbReference>
<dbReference type="InterPro" id="IPR005856">
    <property type="entry name" value="Cys_synth"/>
</dbReference>
<comment type="similarity">
    <text evidence="2 9">Belongs to the cysteine synthase/cystathionine beta-synthase family.</text>
</comment>
<evidence type="ECO:0000313" key="12">
    <source>
        <dbReference type="Proteomes" id="UP001320544"/>
    </source>
</evidence>
<dbReference type="PROSITE" id="PS00901">
    <property type="entry name" value="CYS_SYNTHASE"/>
    <property type="match status" value="1"/>
</dbReference>
<evidence type="ECO:0000256" key="7">
    <source>
        <dbReference type="ARBA" id="ARBA00023192"/>
    </source>
</evidence>
<evidence type="ECO:0000313" key="11">
    <source>
        <dbReference type="EMBL" id="BDE97631.1"/>
    </source>
</evidence>
<dbReference type="PROSITE" id="PS00165">
    <property type="entry name" value="DEHYDRATASE_SER_THR"/>
    <property type="match status" value="1"/>
</dbReference>
<comment type="catalytic activity">
    <reaction evidence="8 9">
        <text>O-acetyl-L-serine + hydrogen sulfide = L-cysteine + acetate</text>
        <dbReference type="Rhea" id="RHEA:14829"/>
        <dbReference type="ChEBI" id="CHEBI:29919"/>
        <dbReference type="ChEBI" id="CHEBI:30089"/>
        <dbReference type="ChEBI" id="CHEBI:35235"/>
        <dbReference type="ChEBI" id="CHEBI:58340"/>
        <dbReference type="EC" id="2.5.1.47"/>
    </reaction>
</comment>
<dbReference type="InterPro" id="IPR001216">
    <property type="entry name" value="P-phosphate_BS"/>
</dbReference>
<dbReference type="Proteomes" id="UP001320544">
    <property type="component" value="Chromosome"/>
</dbReference>
<dbReference type="NCBIfam" id="TIGR01136">
    <property type="entry name" value="cysKM"/>
    <property type="match status" value="1"/>
</dbReference>
<name>A0ABM7WMK6_9ACTN</name>
<dbReference type="InterPro" id="IPR001926">
    <property type="entry name" value="TrpB-like_PALP"/>
</dbReference>
<proteinExistence type="inferred from homology"/>
<evidence type="ECO:0000256" key="6">
    <source>
        <dbReference type="ARBA" id="ARBA00022898"/>
    </source>
</evidence>
<evidence type="ECO:0000259" key="10">
    <source>
        <dbReference type="Pfam" id="PF00291"/>
    </source>
</evidence>
<dbReference type="InterPro" id="IPR000634">
    <property type="entry name" value="Ser/Thr_deHydtase_PyrdxlP-BS"/>
</dbReference>
<dbReference type="InterPro" id="IPR050214">
    <property type="entry name" value="Cys_Synth/Cystath_Beta-Synth"/>
</dbReference>
<keyword evidence="12" id="KW-1185">Reference proteome</keyword>
<dbReference type="SUPFAM" id="SSF53686">
    <property type="entry name" value="Tryptophan synthase beta subunit-like PLP-dependent enzymes"/>
    <property type="match status" value="1"/>
</dbReference>
<evidence type="ECO:0000256" key="5">
    <source>
        <dbReference type="ARBA" id="ARBA00022679"/>
    </source>
</evidence>
<feature type="domain" description="Tryptophan synthase beta chain-like PALP" evidence="10">
    <location>
        <begin position="5"/>
        <end position="297"/>
    </location>
</feature>
<dbReference type="NCBIfam" id="TIGR01139">
    <property type="entry name" value="cysK"/>
    <property type="match status" value="1"/>
</dbReference>
<dbReference type="Pfam" id="PF00291">
    <property type="entry name" value="PALP"/>
    <property type="match status" value="1"/>
</dbReference>
<sequence length="314" mass="32562">MDELSRAIGETHLIKLEKLSAELDASVYVKYEAANPGASIKDRAALSMIDHAERRGEIAPGKTVLVEPTSGNTGIAIAMIGAARGYDVVLTMPESMSRERRALLAAYGAELVLTPAAEGMAGALARADAIVAEQADAWVVGQFTNPDNPRAHEEHTAPEIERDLGAAPDFIVAGAGTGGTVSGLAHYFLSHGARTRCYAVEPAESPIISQSLRGEAIAPAPHGIQGIGANFIPRTLDLAALDGALAIPTAEAIGQARWLATEEGLLVGISSGANIAGVRKLVSEQPEARGATIVTIAVDTGERYISTPLFDGVG</sequence>
<evidence type="ECO:0000256" key="2">
    <source>
        <dbReference type="ARBA" id="ARBA00007103"/>
    </source>
</evidence>
<keyword evidence="7 9" id="KW-0198">Cysteine biosynthesis</keyword>
<evidence type="ECO:0000256" key="3">
    <source>
        <dbReference type="ARBA" id="ARBA00012681"/>
    </source>
</evidence>
<dbReference type="InterPro" id="IPR005859">
    <property type="entry name" value="CysK"/>
</dbReference>
<dbReference type="RefSeq" id="WP_102380065.1">
    <property type="nucleotide sequence ID" value="NZ_AP025564.1"/>
</dbReference>
<evidence type="ECO:0000256" key="9">
    <source>
        <dbReference type="RuleBase" id="RU003985"/>
    </source>
</evidence>
<protein>
    <recommendedName>
        <fullName evidence="3 9">Cysteine synthase</fullName>
        <ecNumber evidence="3 9">2.5.1.47</ecNumber>
    </recommendedName>
</protein>
<evidence type="ECO:0000256" key="1">
    <source>
        <dbReference type="ARBA" id="ARBA00001933"/>
    </source>
</evidence>
<keyword evidence="6 9" id="KW-0663">Pyridoxal phosphate</keyword>
<dbReference type="PANTHER" id="PTHR10314">
    <property type="entry name" value="CYSTATHIONINE BETA-SYNTHASE"/>
    <property type="match status" value="1"/>
</dbReference>
<evidence type="ECO:0000256" key="4">
    <source>
        <dbReference type="ARBA" id="ARBA00022605"/>
    </source>
</evidence>
<organism evidence="11 12">
    <name type="scientific">Raoultibacter timonensis</name>
    <dbReference type="NCBI Taxonomy" id="1907662"/>
    <lineage>
        <taxon>Bacteria</taxon>
        <taxon>Bacillati</taxon>
        <taxon>Actinomycetota</taxon>
        <taxon>Coriobacteriia</taxon>
        <taxon>Eggerthellales</taxon>
        <taxon>Eggerthellaceae</taxon>
        <taxon>Raoultibacter</taxon>
    </lineage>
</organism>
<comment type="cofactor">
    <cofactor evidence="1 9">
        <name>pyridoxal 5'-phosphate</name>
        <dbReference type="ChEBI" id="CHEBI:597326"/>
    </cofactor>
</comment>
<accession>A0ABM7WMK6</accession>